<feature type="transmembrane region" description="Helical" evidence="1">
    <location>
        <begin position="192"/>
        <end position="213"/>
    </location>
</feature>
<keyword evidence="1" id="KW-0472">Membrane</keyword>
<evidence type="ECO:0000256" key="1">
    <source>
        <dbReference type="SAM" id="Phobius"/>
    </source>
</evidence>
<dbReference type="Proteomes" id="UP000198752">
    <property type="component" value="Unassembled WGS sequence"/>
</dbReference>
<reference evidence="3" key="1">
    <citation type="submission" date="2016-10" db="EMBL/GenBank/DDBJ databases">
        <authorList>
            <person name="Varghese N."/>
            <person name="Submissions S."/>
        </authorList>
    </citation>
    <scope>NUCLEOTIDE SEQUENCE [LARGE SCALE GENOMIC DNA]</scope>
    <source>
        <strain evidence="3">ATCC 700379</strain>
    </source>
</reference>
<proteinExistence type="predicted"/>
<protein>
    <recommendedName>
        <fullName evidence="4">DUF4129 domain-containing protein</fullName>
    </recommendedName>
</protein>
<keyword evidence="1" id="KW-0812">Transmembrane</keyword>
<feature type="transmembrane region" description="Helical" evidence="1">
    <location>
        <begin position="35"/>
        <end position="53"/>
    </location>
</feature>
<feature type="transmembrane region" description="Helical" evidence="1">
    <location>
        <begin position="7"/>
        <end position="29"/>
    </location>
</feature>
<feature type="transmembrane region" description="Helical" evidence="1">
    <location>
        <begin position="249"/>
        <end position="269"/>
    </location>
</feature>
<feature type="transmembrane region" description="Helical" evidence="1">
    <location>
        <begin position="158"/>
        <end position="180"/>
    </location>
</feature>
<dbReference type="AlphaFoldDB" id="A0A1I2NF80"/>
<evidence type="ECO:0000313" key="2">
    <source>
        <dbReference type="EMBL" id="SFG00001.1"/>
    </source>
</evidence>
<gene>
    <name evidence="2" type="ORF">SAMN02982927_00350</name>
</gene>
<dbReference type="RefSeq" id="WP_093669424.1">
    <property type="nucleotide sequence ID" value="NZ_FOOY01000003.1"/>
</dbReference>
<organism evidence="2 3">
    <name type="scientific">Sporolactobacillus nakayamae</name>
    <dbReference type="NCBI Taxonomy" id="269670"/>
    <lineage>
        <taxon>Bacteria</taxon>
        <taxon>Bacillati</taxon>
        <taxon>Bacillota</taxon>
        <taxon>Bacilli</taxon>
        <taxon>Bacillales</taxon>
        <taxon>Sporolactobacillaceae</taxon>
        <taxon>Sporolactobacillus</taxon>
    </lineage>
</organism>
<sequence>MTKSKEIVSLALYFSCEWLFCFLVLLPIMAGQWALLIPFIVLALIHCSMLLLLRQMKHSSLASFLLVAVVTGLLALFILDLSFFASALLTAMLTYFSLRNDEGKSADKLWRFVLVFSSIVVIYALFARINHPNALFLLLLAELAAAITWISLNNGLGNRWLSILSTSFITVAAILTLVAGMLKPLVAAVYDFLFYLIIRPITYGISTVLFGWLNGFSNKQTGRRIQQALQGSNTNKHPSQGLPPDGHPLVNFGLLFGLLIAVVLVFIVFRQLRRIKISKHTAPAMTTEFKTRENLLFADKDRKRSVNRFFPPKHPVRRAIYKLQKLASKHKCGRGASETLSDWLKRLNLSDKDVLMTAYEKVRYGGKELTESELNAFLKTAKKAEQQLNKPEHQENDVKSSET</sequence>
<dbReference type="STRING" id="269670.SAMN02982927_00350"/>
<name>A0A1I2NF80_9BACL</name>
<keyword evidence="1" id="KW-1133">Transmembrane helix</keyword>
<evidence type="ECO:0000313" key="3">
    <source>
        <dbReference type="Proteomes" id="UP000198752"/>
    </source>
</evidence>
<evidence type="ECO:0008006" key="4">
    <source>
        <dbReference type="Google" id="ProtNLM"/>
    </source>
</evidence>
<feature type="transmembrane region" description="Helical" evidence="1">
    <location>
        <begin position="65"/>
        <end position="89"/>
    </location>
</feature>
<feature type="transmembrane region" description="Helical" evidence="1">
    <location>
        <begin position="134"/>
        <end position="152"/>
    </location>
</feature>
<dbReference type="EMBL" id="FOOY01000003">
    <property type="protein sequence ID" value="SFG00001.1"/>
    <property type="molecule type" value="Genomic_DNA"/>
</dbReference>
<feature type="transmembrane region" description="Helical" evidence="1">
    <location>
        <begin position="109"/>
        <end position="127"/>
    </location>
</feature>
<accession>A0A1I2NF80</accession>
<dbReference type="OrthoDB" id="2987426at2"/>
<keyword evidence="3" id="KW-1185">Reference proteome</keyword>